<protein>
    <recommendedName>
        <fullName evidence="3">Integrase zinc-binding domain-containing protein</fullName>
    </recommendedName>
</protein>
<proteinExistence type="predicted"/>
<accession>A0AAV8XA38</accession>
<organism evidence="1 2">
    <name type="scientific">Rhamnusium bicolor</name>
    <dbReference type="NCBI Taxonomy" id="1586634"/>
    <lineage>
        <taxon>Eukaryota</taxon>
        <taxon>Metazoa</taxon>
        <taxon>Ecdysozoa</taxon>
        <taxon>Arthropoda</taxon>
        <taxon>Hexapoda</taxon>
        <taxon>Insecta</taxon>
        <taxon>Pterygota</taxon>
        <taxon>Neoptera</taxon>
        <taxon>Endopterygota</taxon>
        <taxon>Coleoptera</taxon>
        <taxon>Polyphaga</taxon>
        <taxon>Cucujiformia</taxon>
        <taxon>Chrysomeloidea</taxon>
        <taxon>Cerambycidae</taxon>
        <taxon>Lepturinae</taxon>
        <taxon>Rhagiini</taxon>
        <taxon>Rhamnusium</taxon>
    </lineage>
</organism>
<keyword evidence="2" id="KW-1185">Reference proteome</keyword>
<gene>
    <name evidence="1" type="ORF">NQ314_012828</name>
</gene>
<reference evidence="1" key="1">
    <citation type="journal article" date="2023" name="Insect Mol. Biol.">
        <title>Genome sequencing provides insights into the evolution of gene families encoding plant cell wall-degrading enzymes in longhorned beetles.</title>
        <authorList>
            <person name="Shin N.R."/>
            <person name="Okamura Y."/>
            <person name="Kirsch R."/>
            <person name="Pauchet Y."/>
        </authorList>
    </citation>
    <scope>NUCLEOTIDE SEQUENCE</scope>
    <source>
        <strain evidence="1">RBIC_L_NR</strain>
    </source>
</reference>
<dbReference type="AlphaFoldDB" id="A0AAV8XA38"/>
<evidence type="ECO:0000313" key="2">
    <source>
        <dbReference type="Proteomes" id="UP001162156"/>
    </source>
</evidence>
<evidence type="ECO:0000313" key="1">
    <source>
        <dbReference type="EMBL" id="KAJ8935409.1"/>
    </source>
</evidence>
<comment type="caution">
    <text evidence="1">The sequence shown here is derived from an EMBL/GenBank/DDBJ whole genome shotgun (WGS) entry which is preliminary data.</text>
</comment>
<dbReference type="EMBL" id="JANEYF010003577">
    <property type="protein sequence ID" value="KAJ8935409.1"/>
    <property type="molecule type" value="Genomic_DNA"/>
</dbReference>
<sequence>MKTSINLFLKNQDDNSVYLSNEKYELIKDQVKQGKQEIKKTALSYRHLAKYDIINVGNEEKLIVPLKGGNEQFLYYVKNEELFNMFFETHINIGHGGRTRMLNKLNDKYKNITRGNNAFPKFCIPCQKKLF</sequence>
<name>A0AAV8XA38_9CUCU</name>
<evidence type="ECO:0008006" key="3">
    <source>
        <dbReference type="Google" id="ProtNLM"/>
    </source>
</evidence>
<dbReference type="Proteomes" id="UP001162156">
    <property type="component" value="Unassembled WGS sequence"/>
</dbReference>